<dbReference type="AlphaFoldDB" id="A0AAN8F945"/>
<evidence type="ECO:0000313" key="1">
    <source>
        <dbReference type="EMBL" id="KAK5974497.1"/>
    </source>
</evidence>
<name>A0AAN8F945_TRICO</name>
<accession>A0AAN8F945</accession>
<evidence type="ECO:0000313" key="2">
    <source>
        <dbReference type="Proteomes" id="UP001331761"/>
    </source>
</evidence>
<comment type="caution">
    <text evidence="1">The sequence shown here is derived from an EMBL/GenBank/DDBJ whole genome shotgun (WGS) entry which is preliminary data.</text>
</comment>
<sequence length="77" mass="8354">TRVVTDSHSSSPLLLDAIKPITTSHGLDITVRRRLNKAHGVLQVTNADRCSTGPTASSEWLASLLQVSMLEKDLKKS</sequence>
<feature type="non-terminal residue" evidence="1">
    <location>
        <position position="1"/>
    </location>
</feature>
<keyword evidence="2" id="KW-1185">Reference proteome</keyword>
<dbReference type="EMBL" id="WIXE01014157">
    <property type="protein sequence ID" value="KAK5974497.1"/>
    <property type="molecule type" value="Genomic_DNA"/>
</dbReference>
<proteinExistence type="predicted"/>
<organism evidence="1 2">
    <name type="scientific">Trichostrongylus colubriformis</name>
    <name type="common">Black scour worm</name>
    <dbReference type="NCBI Taxonomy" id="6319"/>
    <lineage>
        <taxon>Eukaryota</taxon>
        <taxon>Metazoa</taxon>
        <taxon>Ecdysozoa</taxon>
        <taxon>Nematoda</taxon>
        <taxon>Chromadorea</taxon>
        <taxon>Rhabditida</taxon>
        <taxon>Rhabditina</taxon>
        <taxon>Rhabditomorpha</taxon>
        <taxon>Strongyloidea</taxon>
        <taxon>Trichostrongylidae</taxon>
        <taxon>Trichostrongylus</taxon>
    </lineage>
</organism>
<dbReference type="Proteomes" id="UP001331761">
    <property type="component" value="Unassembled WGS sequence"/>
</dbReference>
<reference evidence="1 2" key="1">
    <citation type="submission" date="2019-10" db="EMBL/GenBank/DDBJ databases">
        <title>Assembly and Annotation for the nematode Trichostrongylus colubriformis.</title>
        <authorList>
            <person name="Martin J."/>
        </authorList>
    </citation>
    <scope>NUCLEOTIDE SEQUENCE [LARGE SCALE GENOMIC DNA]</scope>
    <source>
        <strain evidence="1">G859</strain>
        <tissue evidence="1">Whole worm</tissue>
    </source>
</reference>
<gene>
    <name evidence="1" type="ORF">GCK32_021500</name>
</gene>
<protein>
    <submittedName>
        <fullName evidence="1">Uncharacterized protein</fullName>
    </submittedName>
</protein>